<feature type="transmembrane region" description="Helical" evidence="2">
    <location>
        <begin position="237"/>
        <end position="257"/>
    </location>
</feature>
<feature type="region of interest" description="Disordered" evidence="1">
    <location>
        <begin position="86"/>
        <end position="199"/>
    </location>
</feature>
<reference evidence="4" key="1">
    <citation type="submission" date="2023-09" db="UniProtKB">
        <authorList>
            <consortium name="Ensembl"/>
        </authorList>
    </citation>
    <scope>IDENTIFICATION</scope>
</reference>
<evidence type="ECO:0000256" key="3">
    <source>
        <dbReference type="SAM" id="SignalP"/>
    </source>
</evidence>
<dbReference type="AlphaFoldDB" id="A0A3B4ZKP5"/>
<feature type="compositionally biased region" description="Polar residues" evidence="1">
    <location>
        <begin position="86"/>
        <end position="100"/>
    </location>
</feature>
<feature type="region of interest" description="Disordered" evidence="1">
    <location>
        <begin position="211"/>
        <end position="234"/>
    </location>
</feature>
<feature type="signal peptide" evidence="3">
    <location>
        <begin position="1"/>
        <end position="15"/>
    </location>
</feature>
<protein>
    <submittedName>
        <fullName evidence="4">Uncharacterized protein</fullName>
    </submittedName>
</protein>
<evidence type="ECO:0000256" key="1">
    <source>
        <dbReference type="SAM" id="MobiDB-lite"/>
    </source>
</evidence>
<feature type="compositionally biased region" description="Polar residues" evidence="1">
    <location>
        <begin position="184"/>
        <end position="196"/>
    </location>
</feature>
<feature type="compositionally biased region" description="Basic and acidic residues" evidence="1">
    <location>
        <begin position="222"/>
        <end position="234"/>
    </location>
</feature>
<dbReference type="GeneTree" id="ENSGT00740000117046"/>
<keyword evidence="2" id="KW-1133">Transmembrane helix</keyword>
<evidence type="ECO:0000313" key="4">
    <source>
        <dbReference type="Ensembl" id="ENSSPAP00000006869.1"/>
    </source>
</evidence>
<feature type="compositionally biased region" description="Polar residues" evidence="1">
    <location>
        <begin position="108"/>
        <end position="124"/>
    </location>
</feature>
<keyword evidence="2" id="KW-0472">Membrane</keyword>
<organism evidence="4">
    <name type="scientific">Stegastes partitus</name>
    <name type="common">bicolor damselfish</name>
    <dbReference type="NCBI Taxonomy" id="144197"/>
    <lineage>
        <taxon>Eukaryota</taxon>
        <taxon>Metazoa</taxon>
        <taxon>Chordata</taxon>
        <taxon>Craniata</taxon>
        <taxon>Vertebrata</taxon>
        <taxon>Euteleostomi</taxon>
        <taxon>Actinopterygii</taxon>
        <taxon>Neopterygii</taxon>
        <taxon>Teleostei</taxon>
        <taxon>Neoteleostei</taxon>
        <taxon>Acanthomorphata</taxon>
        <taxon>Ovalentaria</taxon>
        <taxon>Pomacentridae</taxon>
        <taxon>Stegastes</taxon>
    </lineage>
</organism>
<feature type="compositionally biased region" description="Basic and acidic residues" evidence="1">
    <location>
        <begin position="332"/>
        <end position="343"/>
    </location>
</feature>
<feature type="chain" id="PRO_5017267991" evidence="3">
    <location>
        <begin position="16"/>
        <end position="441"/>
    </location>
</feature>
<feature type="region of interest" description="Disordered" evidence="1">
    <location>
        <begin position="328"/>
        <end position="353"/>
    </location>
</feature>
<sequence>MILIFTWLLSGTASSEVTRKNFIHDQLTSQKMFSSYPGSKVSDHTATPSVMVGANVSEGKTTTTASLQTTQTMPPTKILMNTQTTATPTDSRFGSTGIRSTTEEQSKVIKSTTAGASQASNLTKPTRVPAVLGNFTQTQGTVETSTSQFVKDKTTHPSKQPPQTTNLISTATTSIKPEEDKSESTSTATDGDTAQPTGLYKTSVATSFIHTTTVKKRQNPSGKEENSKNRTHHSETVAGLIGGALILMMVGFLVIFIKKRKLRKQQITASEWAGPSPFLEGGADNERVALRSSTRISFASFLPQRLSKRLSMLPEVDKELEDMTLGTTFGGKHQESTFDRGVDGNDVQQSNDSAAVPETKSTLDTAETIENSVSVTPSQMNNTLSTNNHSDVANVSQDHSANLSDLSGAVENDHSPRNNVCVLVYATEGTSLPHPPTCLLM</sequence>
<evidence type="ECO:0000256" key="2">
    <source>
        <dbReference type="SAM" id="Phobius"/>
    </source>
</evidence>
<feature type="compositionally biased region" description="Polar residues" evidence="1">
    <location>
        <begin position="157"/>
        <end position="175"/>
    </location>
</feature>
<accession>A0A3B4ZKP5</accession>
<keyword evidence="2" id="KW-0812">Transmembrane</keyword>
<keyword evidence="3" id="KW-0732">Signal</keyword>
<dbReference type="Ensembl" id="ENSSPAT00000007007.1">
    <property type="protein sequence ID" value="ENSSPAP00000006869.1"/>
    <property type="gene ID" value="ENSSPAG00000005284.1"/>
</dbReference>
<feature type="compositionally biased region" description="Polar residues" evidence="1">
    <location>
        <begin position="134"/>
        <end position="149"/>
    </location>
</feature>
<name>A0A3B4ZKP5_9TELE</name>
<proteinExistence type="predicted"/>